<keyword evidence="1 2" id="KW-0694">RNA-binding</keyword>
<accession>A0A1J4K464</accession>
<dbReference type="AlphaFoldDB" id="A0A1J4K464"/>
<reference evidence="5" key="1">
    <citation type="submission" date="2016-10" db="EMBL/GenBank/DDBJ databases">
        <authorList>
            <person name="Benchimol M."/>
            <person name="Almeida L.G."/>
            <person name="Vasconcelos A.T."/>
            <person name="Perreira-Neves A."/>
            <person name="Rosa I.A."/>
            <person name="Tasca T."/>
            <person name="Bogo M.R."/>
            <person name="de Souza W."/>
        </authorList>
    </citation>
    <scope>NUCLEOTIDE SEQUENCE [LARGE SCALE GENOMIC DNA]</scope>
    <source>
        <strain evidence="5">K</strain>
    </source>
</reference>
<dbReference type="Gene3D" id="3.30.70.330">
    <property type="match status" value="1"/>
</dbReference>
<dbReference type="SUPFAM" id="SSF54928">
    <property type="entry name" value="RNA-binding domain, RBD"/>
    <property type="match status" value="1"/>
</dbReference>
<evidence type="ECO:0000259" key="4">
    <source>
        <dbReference type="PROSITE" id="PS50102"/>
    </source>
</evidence>
<dbReference type="PANTHER" id="PTHR23236">
    <property type="entry name" value="EUKARYOTIC TRANSLATION INITIATION FACTOR 4B/4H"/>
    <property type="match status" value="1"/>
</dbReference>
<dbReference type="InterPro" id="IPR035979">
    <property type="entry name" value="RBD_domain_sf"/>
</dbReference>
<dbReference type="GO" id="GO:0008143">
    <property type="term" value="F:poly(A) binding"/>
    <property type="evidence" value="ECO:0007669"/>
    <property type="project" value="TreeGrafter"/>
</dbReference>
<keyword evidence="6" id="KW-1185">Reference proteome</keyword>
<evidence type="ECO:0000256" key="3">
    <source>
        <dbReference type="SAM" id="MobiDB-lite"/>
    </source>
</evidence>
<dbReference type="OrthoDB" id="4726at2759"/>
<evidence type="ECO:0000313" key="6">
    <source>
        <dbReference type="Proteomes" id="UP000179807"/>
    </source>
</evidence>
<feature type="domain" description="RRM" evidence="4">
    <location>
        <begin position="75"/>
        <end position="152"/>
    </location>
</feature>
<proteinExistence type="predicted"/>
<dbReference type="SMART" id="SM00360">
    <property type="entry name" value="RRM"/>
    <property type="match status" value="1"/>
</dbReference>
<gene>
    <name evidence="5" type="primary">pab2</name>
    <name evidence="5" type="ORF">TRFO_25713</name>
</gene>
<dbReference type="PROSITE" id="PS50102">
    <property type="entry name" value="RRM"/>
    <property type="match status" value="1"/>
</dbReference>
<dbReference type="PANTHER" id="PTHR23236:SF12">
    <property type="entry name" value="EUKARYOTIC INITIATION FACTOR 4B-RELATED"/>
    <property type="match status" value="1"/>
</dbReference>
<sequence>MTVNKFPINPIFTMDQDKVAEFKKKLEYIKKKKEEERKRKEEEELKKKAAEEKEKEERLALAAAEAIEPQTNTSFSIFVNKVHPRVKKEQLEQHFKCCGSIKRVTIICDHYTHVPKGYAYIEFASQEGIDNAMKLNNSILEGQTLEVKIKRPKEIKPRTFRRVPRRRFRRR</sequence>
<feature type="region of interest" description="Disordered" evidence="3">
    <location>
        <begin position="33"/>
        <end position="53"/>
    </location>
</feature>
<dbReference type="InterPro" id="IPR012677">
    <property type="entry name" value="Nucleotide-bd_a/b_plait_sf"/>
</dbReference>
<organism evidence="5 6">
    <name type="scientific">Tritrichomonas foetus</name>
    <dbReference type="NCBI Taxonomy" id="1144522"/>
    <lineage>
        <taxon>Eukaryota</taxon>
        <taxon>Metamonada</taxon>
        <taxon>Parabasalia</taxon>
        <taxon>Tritrichomonadida</taxon>
        <taxon>Tritrichomonadidae</taxon>
        <taxon>Tritrichomonas</taxon>
    </lineage>
</organism>
<comment type="caution">
    <text evidence="5">The sequence shown here is derived from an EMBL/GenBank/DDBJ whole genome shotgun (WGS) entry which is preliminary data.</text>
</comment>
<name>A0A1J4K464_9EUKA</name>
<dbReference type="Proteomes" id="UP000179807">
    <property type="component" value="Unassembled WGS sequence"/>
</dbReference>
<dbReference type="EMBL" id="MLAK01000731">
    <property type="protein sequence ID" value="OHT06241.1"/>
    <property type="molecule type" value="Genomic_DNA"/>
</dbReference>
<dbReference type="Pfam" id="PF00076">
    <property type="entry name" value="RRM_1"/>
    <property type="match status" value="1"/>
</dbReference>
<dbReference type="GeneID" id="94839233"/>
<protein>
    <submittedName>
        <fullName evidence="5">Polyadenylate-binding protein 2</fullName>
    </submittedName>
</protein>
<evidence type="ECO:0000256" key="1">
    <source>
        <dbReference type="ARBA" id="ARBA00022884"/>
    </source>
</evidence>
<evidence type="ECO:0000256" key="2">
    <source>
        <dbReference type="PROSITE-ProRule" id="PRU00176"/>
    </source>
</evidence>
<dbReference type="InterPro" id="IPR000504">
    <property type="entry name" value="RRM_dom"/>
</dbReference>
<dbReference type="RefSeq" id="XP_068359377.1">
    <property type="nucleotide sequence ID" value="XM_068504529.1"/>
</dbReference>
<evidence type="ECO:0000313" key="5">
    <source>
        <dbReference type="EMBL" id="OHT06241.1"/>
    </source>
</evidence>
<dbReference type="VEuPathDB" id="TrichDB:TRFO_25713"/>